<sequence>MSEKLESSESGEAEPSSPLSSSSGLGSTELSEEPIAPKPPRRRSWIKFEDEKSGVATIEPSHSVQVSSHSHPLAEDALSNQEAVGDNKEGVASFESRRSASPILNQGSYILSKPPLSATKSSPALSVLSPQKPTIPKSSSSSPTNNNFSNQKAAQDFRNDLQSVPLSDHSNQTSPQRLGRSIQQGFNNGDIVVTLLPVNQKCPWITKAEFKPELVPEELMAQGLTLTVEDYVMALQVLVNDVRFNLYITCYKRVLLVWIILGFVILLSLLFSGVRGLALFGGGIVWLIVNAIGIFICMWVKVKKYAEKLLVRYSQRWVKEFVRKRLDLNMPLHGDIEDRTSPCPPRHCTTARCPCQYVEEHLRFKPRSKCSIKELFI</sequence>
<keyword evidence="2" id="KW-0472">Membrane</keyword>
<feature type="region of interest" description="Disordered" evidence="1">
    <location>
        <begin position="57"/>
        <end position="99"/>
    </location>
</feature>
<dbReference type="RefSeq" id="XP_013787746.1">
    <property type="nucleotide sequence ID" value="XM_013932292.2"/>
</dbReference>
<dbReference type="PANTHER" id="PTHR31193">
    <property type="entry name" value="TRANSMEMBRANE PROTEIN C9ORF91"/>
    <property type="match status" value="1"/>
</dbReference>
<proteinExistence type="predicted"/>
<reference evidence="4" key="1">
    <citation type="submission" date="2025-08" db="UniProtKB">
        <authorList>
            <consortium name="RefSeq"/>
        </authorList>
    </citation>
    <scope>IDENTIFICATION</scope>
    <source>
        <tissue evidence="4">Muscle</tissue>
    </source>
</reference>
<dbReference type="Proteomes" id="UP000694941">
    <property type="component" value="Unplaced"/>
</dbReference>
<feature type="region of interest" description="Disordered" evidence="1">
    <location>
        <begin position="120"/>
        <end position="150"/>
    </location>
</feature>
<dbReference type="PANTHER" id="PTHR31193:SF1">
    <property type="entry name" value="TRANSMEMBRANE PROTEIN 268"/>
    <property type="match status" value="1"/>
</dbReference>
<name>A0ABM1BSE0_LIMPO</name>
<feature type="compositionally biased region" description="Low complexity" evidence="1">
    <location>
        <begin position="129"/>
        <end position="150"/>
    </location>
</feature>
<gene>
    <name evidence="4" type="primary">LOC106471675</name>
</gene>
<evidence type="ECO:0000313" key="3">
    <source>
        <dbReference type="Proteomes" id="UP000694941"/>
    </source>
</evidence>
<feature type="transmembrane region" description="Helical" evidence="2">
    <location>
        <begin position="253"/>
        <end position="271"/>
    </location>
</feature>
<evidence type="ECO:0000256" key="1">
    <source>
        <dbReference type="SAM" id="MobiDB-lite"/>
    </source>
</evidence>
<feature type="compositionally biased region" description="Low complexity" evidence="1">
    <location>
        <begin position="61"/>
        <end position="71"/>
    </location>
</feature>
<organism evidence="3 4">
    <name type="scientific">Limulus polyphemus</name>
    <name type="common">Atlantic horseshoe crab</name>
    <dbReference type="NCBI Taxonomy" id="6850"/>
    <lineage>
        <taxon>Eukaryota</taxon>
        <taxon>Metazoa</taxon>
        <taxon>Ecdysozoa</taxon>
        <taxon>Arthropoda</taxon>
        <taxon>Chelicerata</taxon>
        <taxon>Merostomata</taxon>
        <taxon>Xiphosura</taxon>
        <taxon>Limulidae</taxon>
        <taxon>Limulus</taxon>
    </lineage>
</organism>
<keyword evidence="3" id="KW-1185">Reference proteome</keyword>
<dbReference type="GeneID" id="106471675"/>
<accession>A0ABM1BSE0</accession>
<protein>
    <submittedName>
        <fullName evidence="4">Uncharacterized protein LOC106471675</fullName>
    </submittedName>
</protein>
<evidence type="ECO:0000313" key="4">
    <source>
        <dbReference type="RefSeq" id="XP_013787746.1"/>
    </source>
</evidence>
<keyword evidence="2" id="KW-1133">Transmembrane helix</keyword>
<keyword evidence="2" id="KW-0812">Transmembrane</keyword>
<feature type="transmembrane region" description="Helical" evidence="2">
    <location>
        <begin position="277"/>
        <end position="300"/>
    </location>
</feature>
<feature type="compositionally biased region" description="Low complexity" evidence="1">
    <location>
        <begin position="8"/>
        <end position="29"/>
    </location>
</feature>
<dbReference type="InterPro" id="IPR028054">
    <property type="entry name" value="DUF4481"/>
</dbReference>
<feature type="region of interest" description="Disordered" evidence="1">
    <location>
        <begin position="1"/>
        <end position="45"/>
    </location>
</feature>
<evidence type="ECO:0000256" key="2">
    <source>
        <dbReference type="SAM" id="Phobius"/>
    </source>
</evidence>